<dbReference type="PROSITE" id="PS50888">
    <property type="entry name" value="BHLH"/>
    <property type="match status" value="1"/>
</dbReference>
<sequence>MNTLEPSYNFGDFPLPSSSHAPPPGSSQHQHQQHPSSASPISPSTAPPQPQPQSADQLLSTTEQDHFMSFLADNFGGPAFPPDPTGGLHYPPPMPASEFGGGGMHYPSWAGSAQGYSAPPPSAQPALSGNHGAGQLPPISSLTSLASTASNPSLSRPLLSNTQKRENHILSEQKRRNQIRQSYALLSLLLEGPEAGPGSNQALKGTSGMTREMIFGGQVKGKKGRARGGGKKQGKAGTLFRAVEYAKWLREGNDQLARDVADIRDRVERWQGYSQKGYVY</sequence>
<evidence type="ECO:0000313" key="9">
    <source>
        <dbReference type="Proteomes" id="UP000076738"/>
    </source>
</evidence>
<evidence type="ECO:0000256" key="1">
    <source>
        <dbReference type="ARBA" id="ARBA00004123"/>
    </source>
</evidence>
<dbReference type="InterPro" id="IPR011598">
    <property type="entry name" value="bHLH_dom"/>
</dbReference>
<evidence type="ECO:0000256" key="3">
    <source>
        <dbReference type="ARBA" id="ARBA00023125"/>
    </source>
</evidence>
<dbReference type="Pfam" id="PF00010">
    <property type="entry name" value="HLH"/>
    <property type="match status" value="1"/>
</dbReference>
<protein>
    <recommendedName>
        <fullName evidence="7">BHLH domain-containing protein</fullName>
    </recommendedName>
</protein>
<keyword evidence="3" id="KW-0238">DNA-binding</keyword>
<gene>
    <name evidence="8" type="ORF">CALVIDRAFT_567084</name>
</gene>
<feature type="compositionally biased region" description="Low complexity" evidence="6">
    <location>
        <begin position="16"/>
        <end position="44"/>
    </location>
</feature>
<dbReference type="GO" id="GO:0000981">
    <property type="term" value="F:DNA-binding transcription factor activity, RNA polymerase II-specific"/>
    <property type="evidence" value="ECO:0007669"/>
    <property type="project" value="TreeGrafter"/>
</dbReference>
<evidence type="ECO:0000256" key="5">
    <source>
        <dbReference type="ARBA" id="ARBA00023242"/>
    </source>
</evidence>
<reference evidence="8 9" key="1">
    <citation type="journal article" date="2016" name="Mol. Biol. Evol.">
        <title>Comparative Genomics of Early-Diverging Mushroom-Forming Fungi Provides Insights into the Origins of Lignocellulose Decay Capabilities.</title>
        <authorList>
            <person name="Nagy L.G."/>
            <person name="Riley R."/>
            <person name="Tritt A."/>
            <person name="Adam C."/>
            <person name="Daum C."/>
            <person name="Floudas D."/>
            <person name="Sun H."/>
            <person name="Yadav J.S."/>
            <person name="Pangilinan J."/>
            <person name="Larsson K.H."/>
            <person name="Matsuura K."/>
            <person name="Barry K."/>
            <person name="Labutti K."/>
            <person name="Kuo R."/>
            <person name="Ohm R.A."/>
            <person name="Bhattacharya S.S."/>
            <person name="Shirouzu T."/>
            <person name="Yoshinaga Y."/>
            <person name="Martin F.M."/>
            <person name="Grigoriev I.V."/>
            <person name="Hibbett D.S."/>
        </authorList>
    </citation>
    <scope>NUCLEOTIDE SEQUENCE [LARGE SCALE GENOMIC DNA]</scope>
    <source>
        <strain evidence="8 9">TUFC12733</strain>
    </source>
</reference>
<dbReference type="InterPro" id="IPR052207">
    <property type="entry name" value="Max-like/E-box_TFs"/>
</dbReference>
<keyword evidence="9" id="KW-1185">Reference proteome</keyword>
<dbReference type="SUPFAM" id="SSF47459">
    <property type="entry name" value="HLH, helix-loop-helix DNA-binding domain"/>
    <property type="match status" value="1"/>
</dbReference>
<dbReference type="GO" id="GO:0000978">
    <property type="term" value="F:RNA polymerase II cis-regulatory region sequence-specific DNA binding"/>
    <property type="evidence" value="ECO:0007669"/>
    <property type="project" value="TreeGrafter"/>
</dbReference>
<dbReference type="GO" id="GO:0046983">
    <property type="term" value="F:protein dimerization activity"/>
    <property type="evidence" value="ECO:0007669"/>
    <property type="project" value="InterPro"/>
</dbReference>
<feature type="compositionally biased region" description="Pro residues" evidence="6">
    <location>
        <begin position="79"/>
        <end position="91"/>
    </location>
</feature>
<name>A0A167IMJ1_CALVF</name>
<dbReference type="Proteomes" id="UP000076738">
    <property type="component" value="Unassembled WGS sequence"/>
</dbReference>
<dbReference type="SMART" id="SM00353">
    <property type="entry name" value="HLH"/>
    <property type="match status" value="1"/>
</dbReference>
<dbReference type="PANTHER" id="PTHR15741:SF27">
    <property type="entry name" value="TRANSCRIPTION FACTOR AP-4"/>
    <property type="match status" value="1"/>
</dbReference>
<feature type="domain" description="BHLH" evidence="7">
    <location>
        <begin position="163"/>
        <end position="249"/>
    </location>
</feature>
<dbReference type="Gene3D" id="4.10.280.10">
    <property type="entry name" value="Helix-loop-helix DNA-binding domain"/>
    <property type="match status" value="1"/>
</dbReference>
<keyword evidence="5" id="KW-0539">Nucleus</keyword>
<comment type="subcellular location">
    <subcellularLocation>
        <location evidence="1">Nucleus</location>
    </subcellularLocation>
</comment>
<dbReference type="STRING" id="1330018.A0A167IMJ1"/>
<dbReference type="AlphaFoldDB" id="A0A167IMJ1"/>
<keyword evidence="4" id="KW-0804">Transcription</keyword>
<dbReference type="PANTHER" id="PTHR15741">
    <property type="entry name" value="BASIC HELIX-LOOP-HELIX ZIP TRANSCRIPTION FACTOR"/>
    <property type="match status" value="1"/>
</dbReference>
<evidence type="ECO:0000256" key="4">
    <source>
        <dbReference type="ARBA" id="ARBA00023163"/>
    </source>
</evidence>
<evidence type="ECO:0000256" key="6">
    <source>
        <dbReference type="SAM" id="MobiDB-lite"/>
    </source>
</evidence>
<keyword evidence="2" id="KW-0805">Transcription regulation</keyword>
<evidence type="ECO:0000313" key="8">
    <source>
        <dbReference type="EMBL" id="KZO92785.1"/>
    </source>
</evidence>
<feature type="region of interest" description="Disordered" evidence="6">
    <location>
        <begin position="1"/>
        <end position="58"/>
    </location>
</feature>
<dbReference type="GO" id="GO:0005634">
    <property type="term" value="C:nucleus"/>
    <property type="evidence" value="ECO:0007669"/>
    <property type="project" value="UniProtKB-SubCell"/>
</dbReference>
<evidence type="ECO:0000259" key="7">
    <source>
        <dbReference type="PROSITE" id="PS50888"/>
    </source>
</evidence>
<feature type="region of interest" description="Disordered" evidence="6">
    <location>
        <begin position="71"/>
        <end position="91"/>
    </location>
</feature>
<dbReference type="OrthoDB" id="5778525at2759"/>
<accession>A0A167IMJ1</accession>
<evidence type="ECO:0000256" key="2">
    <source>
        <dbReference type="ARBA" id="ARBA00023015"/>
    </source>
</evidence>
<organism evidence="8 9">
    <name type="scientific">Calocera viscosa (strain TUFC12733)</name>
    <dbReference type="NCBI Taxonomy" id="1330018"/>
    <lineage>
        <taxon>Eukaryota</taxon>
        <taxon>Fungi</taxon>
        <taxon>Dikarya</taxon>
        <taxon>Basidiomycota</taxon>
        <taxon>Agaricomycotina</taxon>
        <taxon>Dacrymycetes</taxon>
        <taxon>Dacrymycetales</taxon>
        <taxon>Dacrymycetaceae</taxon>
        <taxon>Calocera</taxon>
    </lineage>
</organism>
<dbReference type="EMBL" id="KV417307">
    <property type="protein sequence ID" value="KZO92785.1"/>
    <property type="molecule type" value="Genomic_DNA"/>
</dbReference>
<dbReference type="InterPro" id="IPR036638">
    <property type="entry name" value="HLH_DNA-bd_sf"/>
</dbReference>
<feature type="compositionally biased region" description="Low complexity" evidence="6">
    <location>
        <begin position="136"/>
        <end position="161"/>
    </location>
</feature>
<proteinExistence type="predicted"/>
<feature type="region of interest" description="Disordered" evidence="6">
    <location>
        <begin position="114"/>
        <end position="164"/>
    </location>
</feature>